<evidence type="ECO:0000259" key="4">
    <source>
        <dbReference type="PROSITE" id="PS50893"/>
    </source>
</evidence>
<reference evidence="5 6" key="1">
    <citation type="submission" date="2019-08" db="EMBL/GenBank/DDBJ databases">
        <title>Bacillus genomes from the desert of Cuatro Cienegas, Coahuila.</title>
        <authorList>
            <person name="Olmedo-Alvarez G."/>
        </authorList>
    </citation>
    <scope>NUCLEOTIDE SEQUENCE [LARGE SCALE GENOMIC DNA]</scope>
    <source>
        <strain evidence="5 6">CH446_14T</strain>
    </source>
</reference>
<comment type="caution">
    <text evidence="5">The sequence shown here is derived from an EMBL/GenBank/DDBJ whole genome shotgun (WGS) entry which is preliminary data.</text>
</comment>
<dbReference type="SMART" id="SM00382">
    <property type="entry name" value="AAA"/>
    <property type="match status" value="1"/>
</dbReference>
<dbReference type="InterPro" id="IPR017871">
    <property type="entry name" value="ABC_transporter-like_CS"/>
</dbReference>
<keyword evidence="2" id="KW-0547">Nucleotide-binding</keyword>
<dbReference type="PROSITE" id="PS00211">
    <property type="entry name" value="ABC_TRANSPORTER_1"/>
    <property type="match status" value="1"/>
</dbReference>
<dbReference type="CDD" id="cd03293">
    <property type="entry name" value="ABC_NrtD_SsuB_transporters"/>
    <property type="match status" value="1"/>
</dbReference>
<evidence type="ECO:0000256" key="3">
    <source>
        <dbReference type="ARBA" id="ARBA00022840"/>
    </source>
</evidence>
<dbReference type="PANTHER" id="PTHR42788">
    <property type="entry name" value="TAURINE IMPORT ATP-BINDING PROTEIN-RELATED"/>
    <property type="match status" value="1"/>
</dbReference>
<evidence type="ECO:0000256" key="2">
    <source>
        <dbReference type="ARBA" id="ARBA00022741"/>
    </source>
</evidence>
<dbReference type="Proteomes" id="UP000322139">
    <property type="component" value="Unassembled WGS sequence"/>
</dbReference>
<dbReference type="RefSeq" id="WP_148975908.1">
    <property type="nucleotide sequence ID" value="NZ_JBNIKT010000002.1"/>
</dbReference>
<dbReference type="AlphaFoldDB" id="A0A5D4R7S0"/>
<dbReference type="GO" id="GO:0005524">
    <property type="term" value="F:ATP binding"/>
    <property type="evidence" value="ECO:0007669"/>
    <property type="project" value="UniProtKB-KW"/>
</dbReference>
<dbReference type="EMBL" id="VTER01000008">
    <property type="protein sequence ID" value="TYS46331.1"/>
    <property type="molecule type" value="Genomic_DNA"/>
</dbReference>
<dbReference type="InterPro" id="IPR027417">
    <property type="entry name" value="P-loop_NTPase"/>
</dbReference>
<dbReference type="GO" id="GO:0016887">
    <property type="term" value="F:ATP hydrolysis activity"/>
    <property type="evidence" value="ECO:0007669"/>
    <property type="project" value="InterPro"/>
</dbReference>
<keyword evidence="3 5" id="KW-0067">ATP-binding</keyword>
<gene>
    <name evidence="5" type="ORF">FZD51_17290</name>
</gene>
<protein>
    <submittedName>
        <fullName evidence="5">ABC transporter ATP-binding protein</fullName>
    </submittedName>
</protein>
<dbReference type="Pfam" id="PF00005">
    <property type="entry name" value="ABC_tran"/>
    <property type="match status" value="1"/>
</dbReference>
<dbReference type="PROSITE" id="PS50893">
    <property type="entry name" value="ABC_TRANSPORTER_2"/>
    <property type="match status" value="1"/>
</dbReference>
<dbReference type="InterPro" id="IPR003439">
    <property type="entry name" value="ABC_transporter-like_ATP-bd"/>
</dbReference>
<sequence length="248" mass="28239">MNLLHLDNISKSFGEQMVLNNFSLKVNEGEFVSLLGPSGSGKSTIFNLIGGLLLPDEGSIQMNGRAINGQKGFMSYMPQTPSLLPWRTVLQNVLLGQELTGRTDKEKAMEMIHKAGLGQYAHAYPHELSGGMKQRASFIRALLSPQELLCLDEPFSALDELTRLDMQKWLLNIWEEQRPAIIFITHNIEEALFLSDRIIVLSEKPAHTAAEFKVPFSRPRREELFLEEEFLEWKRKIHHSLRPSREKG</sequence>
<evidence type="ECO:0000256" key="1">
    <source>
        <dbReference type="ARBA" id="ARBA00022448"/>
    </source>
</evidence>
<accession>A0A5D4R7S0</accession>
<evidence type="ECO:0000313" key="5">
    <source>
        <dbReference type="EMBL" id="TYS46331.1"/>
    </source>
</evidence>
<dbReference type="PANTHER" id="PTHR42788:SF2">
    <property type="entry name" value="ABC TRANSPORTER ATP-BINDING PROTEIN"/>
    <property type="match status" value="1"/>
</dbReference>
<dbReference type="SUPFAM" id="SSF52540">
    <property type="entry name" value="P-loop containing nucleoside triphosphate hydrolases"/>
    <property type="match status" value="1"/>
</dbReference>
<organism evidence="5 6">
    <name type="scientific">Bacillus infantis</name>
    <dbReference type="NCBI Taxonomy" id="324767"/>
    <lineage>
        <taxon>Bacteria</taxon>
        <taxon>Bacillati</taxon>
        <taxon>Bacillota</taxon>
        <taxon>Bacilli</taxon>
        <taxon>Bacillales</taxon>
        <taxon>Bacillaceae</taxon>
        <taxon>Bacillus</taxon>
    </lineage>
</organism>
<keyword evidence="1" id="KW-0813">Transport</keyword>
<name>A0A5D4R7S0_9BACI</name>
<feature type="domain" description="ABC transporter" evidence="4">
    <location>
        <begin position="4"/>
        <end position="228"/>
    </location>
</feature>
<dbReference type="InterPro" id="IPR050166">
    <property type="entry name" value="ABC_transporter_ATP-bind"/>
</dbReference>
<dbReference type="Gene3D" id="3.40.50.300">
    <property type="entry name" value="P-loop containing nucleotide triphosphate hydrolases"/>
    <property type="match status" value="1"/>
</dbReference>
<evidence type="ECO:0000313" key="6">
    <source>
        <dbReference type="Proteomes" id="UP000322139"/>
    </source>
</evidence>
<dbReference type="InterPro" id="IPR003593">
    <property type="entry name" value="AAA+_ATPase"/>
</dbReference>
<proteinExistence type="predicted"/>